<proteinExistence type="predicted"/>
<evidence type="ECO:0000313" key="4">
    <source>
        <dbReference type="EMBL" id="WED43668.1"/>
    </source>
</evidence>
<dbReference type="SMART" id="SM00028">
    <property type="entry name" value="TPR"/>
    <property type="match status" value="3"/>
</dbReference>
<dbReference type="InterPro" id="IPR019734">
    <property type="entry name" value="TPR_rpt"/>
</dbReference>
<keyword evidence="3" id="KW-0175">Coiled coil</keyword>
<dbReference type="InterPro" id="IPR011990">
    <property type="entry name" value="TPR-like_helical_dom_sf"/>
</dbReference>
<keyword evidence="1" id="KW-0677">Repeat</keyword>
<evidence type="ECO:0000256" key="2">
    <source>
        <dbReference type="ARBA" id="ARBA00022803"/>
    </source>
</evidence>
<keyword evidence="5" id="KW-1185">Reference proteome</keyword>
<evidence type="ECO:0000256" key="1">
    <source>
        <dbReference type="ARBA" id="ARBA00022737"/>
    </source>
</evidence>
<reference evidence="4 5" key="1">
    <citation type="submission" date="2023-02" db="EMBL/GenBank/DDBJ databases">
        <title>Genome Sequence of L. cardiaca H63T.</title>
        <authorList>
            <person name="Lopez A.E."/>
            <person name="Cianciotto N.P."/>
        </authorList>
    </citation>
    <scope>NUCLEOTIDE SEQUENCE [LARGE SCALE GENOMIC DNA]</scope>
    <source>
        <strain evidence="4 5">H63</strain>
    </source>
</reference>
<evidence type="ECO:0000256" key="3">
    <source>
        <dbReference type="SAM" id="Coils"/>
    </source>
</evidence>
<dbReference type="Gene3D" id="1.25.40.10">
    <property type="entry name" value="Tetratricopeptide repeat domain"/>
    <property type="match status" value="2"/>
</dbReference>
<feature type="coiled-coil region" evidence="3">
    <location>
        <begin position="301"/>
        <end position="328"/>
    </location>
</feature>
<keyword evidence="2" id="KW-0802">TPR repeat</keyword>
<evidence type="ECO:0000313" key="5">
    <source>
        <dbReference type="Proteomes" id="UP001222087"/>
    </source>
</evidence>
<sequence>MGSLKMQEKKENNGTGLTDNKLIMQLSQMYPRDYSEMHEKQPLWSELKEKLPQALEYIKTLQTRQDDTALELLGNLSHNVGVFCTHVIENYPQALELLNIALKTKKTRHPIDDESLALTHTHLADCAYRNGNYVLAISQFELANEAYKRKEGLKHCDLDRAFVLHASGNAYYNIGAYAKALEVFSEAEKIRLKYLAKDAIEFGYLEHDHADVLTALGKYKESEELFNSSLEKKKRYFKTEKHTNIALLYQCRALLYLKSSQFEKSQKNLEQAYTIYSSHTENFATEYQPDLFRNYFYSIILQLAIGDLKQAEAEIDHFNSQLQTTENRTKPVFVRLAQAKIRLYQCQNKTEETFRQLQESISRFIPNLKFETADKILTPDNKFDVAILLSQFAVELYIHNNYQNFNDCLAILNLALQLKESFYNALPPAIPALGTINYAFSDYDFGSLYYLAALNCKDKQERQGKLDISARYFEAARKKFLDVGMNEDHNNIIACLAQLNKIKEFSCSQSFEEEASSKKITIPRRISFFPVTCHEQSKISAIDCIPSLDTIIMDYP</sequence>
<dbReference type="EMBL" id="CP119078">
    <property type="protein sequence ID" value="WED43668.1"/>
    <property type="molecule type" value="Genomic_DNA"/>
</dbReference>
<organism evidence="4 5">
    <name type="scientific">Legionella cardiaca</name>
    <dbReference type="NCBI Taxonomy" id="1071983"/>
    <lineage>
        <taxon>Bacteria</taxon>
        <taxon>Pseudomonadati</taxon>
        <taxon>Pseudomonadota</taxon>
        <taxon>Gammaproteobacteria</taxon>
        <taxon>Legionellales</taxon>
        <taxon>Legionellaceae</taxon>
        <taxon>Legionella</taxon>
    </lineage>
</organism>
<gene>
    <name evidence="4" type="ORF">PXX05_02510</name>
</gene>
<protein>
    <submittedName>
        <fullName evidence="4">Tetratricopeptide repeat protein</fullName>
    </submittedName>
</protein>
<name>A0ABY8ASM3_9GAMM</name>
<dbReference type="SUPFAM" id="SSF48452">
    <property type="entry name" value="TPR-like"/>
    <property type="match status" value="1"/>
</dbReference>
<dbReference type="RefSeq" id="WP_275089479.1">
    <property type="nucleotide sequence ID" value="NZ_CP119078.1"/>
</dbReference>
<dbReference type="Proteomes" id="UP001222087">
    <property type="component" value="Chromosome"/>
</dbReference>
<dbReference type="PANTHER" id="PTHR45641">
    <property type="entry name" value="TETRATRICOPEPTIDE REPEAT PROTEIN (AFU_ORTHOLOGUE AFUA_6G03870)"/>
    <property type="match status" value="1"/>
</dbReference>
<dbReference type="PANTHER" id="PTHR45641:SF19">
    <property type="entry name" value="NEPHROCYSTIN-3"/>
    <property type="match status" value="1"/>
</dbReference>
<accession>A0ABY8ASM3</accession>